<proteinExistence type="predicted"/>
<dbReference type="AlphaFoldDB" id="A0A109LAT5"/>
<dbReference type="PATRIC" id="fig|294.195.peg.303"/>
<feature type="compositionally biased region" description="Pro residues" evidence="1">
    <location>
        <begin position="39"/>
        <end position="48"/>
    </location>
</feature>
<organism evidence="2 3">
    <name type="scientific">Pseudomonas fluorescens</name>
    <dbReference type="NCBI Taxonomy" id="294"/>
    <lineage>
        <taxon>Bacteria</taxon>
        <taxon>Pseudomonadati</taxon>
        <taxon>Pseudomonadota</taxon>
        <taxon>Gammaproteobacteria</taxon>
        <taxon>Pseudomonadales</taxon>
        <taxon>Pseudomonadaceae</taxon>
        <taxon>Pseudomonas</taxon>
    </lineage>
</organism>
<evidence type="ECO:0000313" key="2">
    <source>
        <dbReference type="EMBL" id="KWV84186.1"/>
    </source>
</evidence>
<dbReference type="Proteomes" id="UP000063434">
    <property type="component" value="Unassembled WGS sequence"/>
</dbReference>
<feature type="region of interest" description="Disordered" evidence="1">
    <location>
        <begin position="33"/>
        <end position="52"/>
    </location>
</feature>
<evidence type="ECO:0000313" key="3">
    <source>
        <dbReference type="Proteomes" id="UP000063434"/>
    </source>
</evidence>
<dbReference type="EMBL" id="LCYC01000003">
    <property type="protein sequence ID" value="KWV84186.1"/>
    <property type="molecule type" value="Genomic_DNA"/>
</dbReference>
<name>A0A109LAT5_PSEFL</name>
<sequence length="82" mass="9192">MIYVSNHLSLVEQHRQDAYSISERTAEFLAAGGSVAHLPSPPRNPLPPKRSAKIDPETILKRRKPPISRAERNALRKLAEVL</sequence>
<gene>
    <name evidence="2" type="ORF">PFL603g_00284</name>
</gene>
<reference evidence="2 3" key="1">
    <citation type="submission" date="2015-05" db="EMBL/GenBank/DDBJ databases">
        <title>A genomic and transcriptomic approach to investigate the blue pigment phenotype in Pseudomonas fluorescens.</title>
        <authorList>
            <person name="Andreani N.A."/>
            <person name="Cardazzo B."/>
        </authorList>
    </citation>
    <scope>NUCLEOTIDE SEQUENCE [LARGE SCALE GENOMIC DNA]</scope>
    <source>
        <strain evidence="2 3">Ps_40</strain>
    </source>
</reference>
<dbReference type="RefSeq" id="WP_060765678.1">
    <property type="nucleotide sequence ID" value="NZ_LCYC01000003.1"/>
</dbReference>
<accession>A0A109LAT5</accession>
<comment type="caution">
    <text evidence="2">The sequence shown here is derived from an EMBL/GenBank/DDBJ whole genome shotgun (WGS) entry which is preliminary data.</text>
</comment>
<protein>
    <submittedName>
        <fullName evidence="2">Uncharacterized protein</fullName>
    </submittedName>
</protein>
<evidence type="ECO:0000256" key="1">
    <source>
        <dbReference type="SAM" id="MobiDB-lite"/>
    </source>
</evidence>